<reference evidence="2" key="1">
    <citation type="submission" date="2017-10" db="EMBL/GenBank/DDBJ databases">
        <authorList>
            <person name="Regsiter A."/>
            <person name="William W."/>
        </authorList>
    </citation>
    <scope>NUCLEOTIDE SEQUENCE [LARGE SCALE GENOMIC DNA]</scope>
</reference>
<name>A0A2N9ATL9_METEX</name>
<evidence type="ECO:0000313" key="1">
    <source>
        <dbReference type="EMBL" id="SOR30658.1"/>
    </source>
</evidence>
<organism evidence="1 2">
    <name type="scientific">Methylorubrum extorquens</name>
    <name type="common">Methylobacterium dichloromethanicum</name>
    <name type="synonym">Methylobacterium extorquens</name>
    <dbReference type="NCBI Taxonomy" id="408"/>
    <lineage>
        <taxon>Bacteria</taxon>
        <taxon>Pseudomonadati</taxon>
        <taxon>Pseudomonadota</taxon>
        <taxon>Alphaproteobacteria</taxon>
        <taxon>Hyphomicrobiales</taxon>
        <taxon>Methylobacteriaceae</taxon>
        <taxon>Methylorubrum</taxon>
    </lineage>
</organism>
<gene>
    <name evidence="1" type="ORF">TK0001_4056</name>
</gene>
<sequence length="189" mass="20551">MQNPDNQNRGTPLPCLFTPGEVAAGDAERIARLDPARQPTLSDILKASARLASMAPPEPPARPSGGPTLSVILGDPARPANDIERDRIRSMRLETAATAASLSPGLVRVLLLGLEDMGYGVPMWALSGITFRSLGWCQHMSRTLSRWGLVTYDLPAGGTDEMDWRIRLTPSGRAVARHIMSIESQYRHV</sequence>
<dbReference type="AlphaFoldDB" id="A0A2N9ATL9"/>
<proteinExistence type="predicted"/>
<dbReference type="Proteomes" id="UP000233769">
    <property type="component" value="Chromosome tk0001"/>
</dbReference>
<evidence type="ECO:0000313" key="2">
    <source>
        <dbReference type="Proteomes" id="UP000233769"/>
    </source>
</evidence>
<protein>
    <submittedName>
        <fullName evidence="1">Uncharacterized protein</fullName>
    </submittedName>
</protein>
<accession>A0A2N9ATL9</accession>
<dbReference type="EMBL" id="LT962688">
    <property type="protein sequence ID" value="SOR30658.1"/>
    <property type="molecule type" value="Genomic_DNA"/>
</dbReference>